<keyword evidence="2" id="KW-1003">Cell membrane</keyword>
<protein>
    <submittedName>
        <fullName evidence="7">Energy-coupling factor transport system permease protein</fullName>
    </submittedName>
</protein>
<keyword evidence="5 6" id="KW-0472">Membrane</keyword>
<evidence type="ECO:0000256" key="1">
    <source>
        <dbReference type="ARBA" id="ARBA00004141"/>
    </source>
</evidence>
<feature type="transmembrane region" description="Helical" evidence="6">
    <location>
        <begin position="221"/>
        <end position="243"/>
    </location>
</feature>
<dbReference type="Proteomes" id="UP001183619">
    <property type="component" value="Unassembled WGS sequence"/>
</dbReference>
<dbReference type="Pfam" id="PF02361">
    <property type="entry name" value="CbiQ"/>
    <property type="match status" value="1"/>
</dbReference>
<evidence type="ECO:0000256" key="5">
    <source>
        <dbReference type="ARBA" id="ARBA00023136"/>
    </source>
</evidence>
<evidence type="ECO:0000256" key="2">
    <source>
        <dbReference type="ARBA" id="ARBA00022475"/>
    </source>
</evidence>
<feature type="transmembrane region" description="Helical" evidence="6">
    <location>
        <begin position="53"/>
        <end position="74"/>
    </location>
</feature>
<gene>
    <name evidence="7" type="ORF">J2S37_001748</name>
</gene>
<evidence type="ECO:0000313" key="7">
    <source>
        <dbReference type="EMBL" id="MDR7355210.1"/>
    </source>
</evidence>
<name>A0ABU2B9C5_9CORY</name>
<dbReference type="InterPro" id="IPR051611">
    <property type="entry name" value="ECF_transporter_component"/>
</dbReference>
<sequence>MTNINTFNPLARIIALFVFTTPLLLSVDAVSASIALALTLIGAPLVGMNWKELGARAWPIFLLTPIAGISMMLYGRPEGTEYFSFLFAHVTDNSLQLGFAIMLRVLAVALPVVVLLGTINPTELGDSLNQQLKLPPRFVIAAVAGGRLISLFRRDWESMRRSRRSRGIDRSGAFITLTFGLLVVALRRGAKLATAMEARGFGAYPRRTYARQSHWNTRDTILIVVCLLASIIAITVAVVTGYFKFLGA</sequence>
<dbReference type="RefSeq" id="WP_277104930.1">
    <property type="nucleotide sequence ID" value="NZ_BAAAJS010000058.1"/>
</dbReference>
<keyword evidence="8" id="KW-1185">Reference proteome</keyword>
<evidence type="ECO:0000256" key="3">
    <source>
        <dbReference type="ARBA" id="ARBA00022692"/>
    </source>
</evidence>
<dbReference type="InterPro" id="IPR003339">
    <property type="entry name" value="ABC/ECF_trnsptr_transmembrane"/>
</dbReference>
<comment type="subcellular location">
    <subcellularLocation>
        <location evidence="1">Membrane</location>
        <topology evidence="1">Multi-pass membrane protein</topology>
    </subcellularLocation>
</comment>
<evidence type="ECO:0000256" key="4">
    <source>
        <dbReference type="ARBA" id="ARBA00022989"/>
    </source>
</evidence>
<evidence type="ECO:0000313" key="8">
    <source>
        <dbReference type="Proteomes" id="UP001183619"/>
    </source>
</evidence>
<reference evidence="7 8" key="1">
    <citation type="submission" date="2023-07" db="EMBL/GenBank/DDBJ databases">
        <title>Sequencing the genomes of 1000 actinobacteria strains.</title>
        <authorList>
            <person name="Klenk H.-P."/>
        </authorList>
    </citation>
    <scope>NUCLEOTIDE SEQUENCE [LARGE SCALE GENOMIC DNA]</scope>
    <source>
        <strain evidence="7 8">DSM 44508</strain>
    </source>
</reference>
<dbReference type="PANTHER" id="PTHR34857">
    <property type="entry name" value="SLL0384 PROTEIN"/>
    <property type="match status" value="1"/>
</dbReference>
<accession>A0ABU2B9C5</accession>
<dbReference type="CDD" id="cd16914">
    <property type="entry name" value="EcfT"/>
    <property type="match status" value="1"/>
</dbReference>
<feature type="transmembrane region" description="Helical" evidence="6">
    <location>
        <begin position="95"/>
        <end position="119"/>
    </location>
</feature>
<keyword evidence="3 6" id="KW-0812">Transmembrane</keyword>
<feature type="transmembrane region" description="Helical" evidence="6">
    <location>
        <begin position="134"/>
        <end position="152"/>
    </location>
</feature>
<comment type="caution">
    <text evidence="7">The sequence shown here is derived from an EMBL/GenBank/DDBJ whole genome shotgun (WGS) entry which is preliminary data.</text>
</comment>
<dbReference type="PANTHER" id="PTHR34857:SF2">
    <property type="entry name" value="SLL0384 PROTEIN"/>
    <property type="match status" value="1"/>
</dbReference>
<proteinExistence type="predicted"/>
<feature type="transmembrane region" description="Helical" evidence="6">
    <location>
        <begin position="172"/>
        <end position="190"/>
    </location>
</feature>
<organism evidence="7 8">
    <name type="scientific">Corynebacterium felinum</name>
    <dbReference type="NCBI Taxonomy" id="131318"/>
    <lineage>
        <taxon>Bacteria</taxon>
        <taxon>Bacillati</taxon>
        <taxon>Actinomycetota</taxon>
        <taxon>Actinomycetes</taxon>
        <taxon>Mycobacteriales</taxon>
        <taxon>Corynebacteriaceae</taxon>
        <taxon>Corynebacterium</taxon>
    </lineage>
</organism>
<dbReference type="EMBL" id="JAVDYF010000001">
    <property type="protein sequence ID" value="MDR7355210.1"/>
    <property type="molecule type" value="Genomic_DNA"/>
</dbReference>
<evidence type="ECO:0000256" key="6">
    <source>
        <dbReference type="SAM" id="Phobius"/>
    </source>
</evidence>
<keyword evidence="4 6" id="KW-1133">Transmembrane helix</keyword>